<feature type="region of interest" description="Disordered" evidence="1">
    <location>
        <begin position="259"/>
        <end position="279"/>
    </location>
</feature>
<dbReference type="GO" id="GO:0019069">
    <property type="term" value="P:viral capsid assembly"/>
    <property type="evidence" value="ECO:0007669"/>
    <property type="project" value="InterPro"/>
</dbReference>
<dbReference type="Pfam" id="PF05929">
    <property type="entry name" value="Phage_GPO"/>
    <property type="match status" value="1"/>
</dbReference>
<dbReference type="OrthoDB" id="18930at10239"/>
<protein>
    <submittedName>
        <fullName evidence="2">Serine peptidase</fullName>
    </submittedName>
</protein>
<evidence type="ECO:0000313" key="3">
    <source>
        <dbReference type="Proteomes" id="UP000201753"/>
    </source>
</evidence>
<keyword evidence="3" id="KW-1185">Reference proteome</keyword>
<organism evidence="2 3">
    <name type="scientific">Pseudomonas phage phi3</name>
    <dbReference type="NCBI Taxonomy" id="1754217"/>
    <lineage>
        <taxon>Viruses</taxon>
        <taxon>Duplodnaviria</taxon>
        <taxon>Heunggongvirae</taxon>
        <taxon>Uroviricota</taxon>
        <taxon>Caudoviricetes</taxon>
        <taxon>Peduoviridae</taxon>
        <taxon>Phitrevirus</taxon>
        <taxon>Phitrevirus phi3</taxon>
    </lineage>
</organism>
<dbReference type="InterPro" id="IPR009228">
    <property type="entry name" value="Capsid_scaffold_GpO"/>
</dbReference>
<dbReference type="EMBL" id="KT887559">
    <property type="protein sequence ID" value="ALY08258.1"/>
    <property type="molecule type" value="Genomic_DNA"/>
</dbReference>
<dbReference type="GeneID" id="28799621"/>
<dbReference type="RefSeq" id="YP_009276437.1">
    <property type="nucleotide sequence ID" value="NC_030940.1"/>
</dbReference>
<accession>A0A0U4JVV6</accession>
<proteinExistence type="predicted"/>
<name>A0A0U4JVV6_9CAUD</name>
<dbReference type="Proteomes" id="UP000201753">
    <property type="component" value="Segment"/>
</dbReference>
<sequence>MPRSLVSPWKRVAVSGDTVDGRVITEQELRDCAETYDRSFYTATIWAEHDRWRGAHGTVYEVRLVEAKDDPELEPGQVSLEARLRPNDDLLALNDQGKGLFSSIEIWPNFRNSGRCYLSGMAVTDEPASTRTQELYFSRRRPNGAGVRFFTSSHPLSNLREDDGATAPEVRGLIASLTRVFKLFSVPNTPTENPSSDEVEPMDEATAKALKALYDQLVIILAGLQAVIEPVVEDVDTSDTQEQVDAVGAAVQDVVDQADEERDFKRKKGKEGKETKELSARMDELQDTMAKLLNTAQGRKIPRTTGAAAKARGKGLR</sequence>
<reference evidence="2 3" key="1">
    <citation type="journal article" date="2015" name="MBio">
        <title>Phylogenetic Distribution of CRISPR-Cas Systems in Antibiotic-Resistant Pseudomonas aeruginosa.</title>
        <authorList>
            <person name="van Belkum A."/>
            <person name="Soriaga L.B."/>
            <person name="LaFave M.C."/>
            <person name="Akella S."/>
            <person name="Veyrieras J.B."/>
            <person name="Barbu E.M."/>
            <person name="Shortridge D."/>
            <person name="Blanc B."/>
            <person name="Hannum G."/>
            <person name="Zambardi G."/>
            <person name="Miller K."/>
            <person name="Enright M.C."/>
            <person name="Mugnier N."/>
            <person name="Brami D."/>
            <person name="Schicklin S."/>
            <person name="Felderman M."/>
            <person name="Schwartz A.S."/>
            <person name="Richardson T.H."/>
            <person name="Peterson T.C."/>
            <person name="Hubby B."/>
            <person name="Cady K.C."/>
        </authorList>
    </citation>
    <scope>NUCLEOTIDE SEQUENCE [LARGE SCALE GENOMIC DNA]</scope>
</reference>
<evidence type="ECO:0000313" key="2">
    <source>
        <dbReference type="EMBL" id="ALY08258.1"/>
    </source>
</evidence>
<dbReference type="KEGG" id="vg:28799621"/>
<evidence type="ECO:0000256" key="1">
    <source>
        <dbReference type="SAM" id="MobiDB-lite"/>
    </source>
</evidence>